<evidence type="ECO:0000313" key="8">
    <source>
        <dbReference type="Proteomes" id="UP001558652"/>
    </source>
</evidence>
<evidence type="ECO:0000256" key="4">
    <source>
        <dbReference type="ARBA" id="ARBA00022918"/>
    </source>
</evidence>
<dbReference type="Pfam" id="PF17919">
    <property type="entry name" value="RT_RNaseH_2"/>
    <property type="match status" value="1"/>
</dbReference>
<keyword evidence="8" id="KW-1185">Reference proteome</keyword>
<evidence type="ECO:0000256" key="5">
    <source>
        <dbReference type="ARBA" id="ARBA00023268"/>
    </source>
</evidence>
<dbReference type="InterPro" id="IPR041577">
    <property type="entry name" value="RT_RNaseH_2"/>
</dbReference>
<keyword evidence="1" id="KW-0808">Transferase</keyword>
<dbReference type="Proteomes" id="UP001558652">
    <property type="component" value="Unassembled WGS sequence"/>
</dbReference>
<evidence type="ECO:0000256" key="1">
    <source>
        <dbReference type="ARBA" id="ARBA00022695"/>
    </source>
</evidence>
<dbReference type="FunFam" id="3.10.20.370:FF:000001">
    <property type="entry name" value="Retrovirus-related Pol polyprotein from transposon 17.6-like protein"/>
    <property type="match status" value="1"/>
</dbReference>
<evidence type="ECO:0000256" key="2">
    <source>
        <dbReference type="ARBA" id="ARBA00022722"/>
    </source>
</evidence>
<evidence type="ECO:0000259" key="6">
    <source>
        <dbReference type="Pfam" id="PF17919"/>
    </source>
</evidence>
<dbReference type="GO" id="GO:0004519">
    <property type="term" value="F:endonuclease activity"/>
    <property type="evidence" value="ECO:0007669"/>
    <property type="project" value="UniProtKB-KW"/>
</dbReference>
<sequence length="496" mass="55575">MGRESASGHGVVAHSGPYRRGPCFRWLGAVMGGEAILDLEPVSGVEGTVKAHVLDWGPPNYQVILGADALRCVARELGSVAVVACADYVGAAIVRSADAVNPQNVRYKFQMVFYVEGDPIPATGRVMHHIDLDSDCPVHVKPRRYLQAQASVVENKIRFMLEREYQGLQHPGSVDGLSPDQDAPRVCGKYGFLVRVREIRVPPDALWTENGTHDIPMDEFLEGLNPNAIQIYTDDIIVFSRSVEYHGTDLGQLLHRLREFGLRALEEKSTFFLSELRFMVHTVSERGVSTNSDKVRAVSTLLFLKDSKEIKSFQGMVGYYRKFIPNQADRLALWTRRLKKGCKSVVTADMVDEFDRIKEALANAPVLRYPDFTLPFFLTTDASRVAVGAILSQVENEDRPVTYASRKLTDAETRYPTIGRELLGVVWGIHQFRPYLWGRRHFSVKNDHKPPVWVDWLKENSARVTRWKETLAAYNFDIGHTMEGGGGGENVDGGLT</sequence>
<keyword evidence="5" id="KW-0511">Multifunctional enzyme</keyword>
<keyword evidence="3" id="KW-0378">Hydrolase</keyword>
<dbReference type="Gene3D" id="3.10.20.370">
    <property type="match status" value="1"/>
</dbReference>
<name>A0ABD0YWZ7_9HEMI</name>
<dbReference type="GO" id="GO:0003964">
    <property type="term" value="F:RNA-directed DNA polymerase activity"/>
    <property type="evidence" value="ECO:0007669"/>
    <property type="project" value="UniProtKB-KW"/>
</dbReference>
<dbReference type="EMBL" id="JBFDAA010000008">
    <property type="protein sequence ID" value="KAL1129718.1"/>
    <property type="molecule type" value="Genomic_DNA"/>
</dbReference>
<dbReference type="CDD" id="cd09274">
    <property type="entry name" value="RNase_HI_RT_Ty3"/>
    <property type="match status" value="1"/>
</dbReference>
<reference evidence="7 8" key="1">
    <citation type="submission" date="2024-07" db="EMBL/GenBank/DDBJ databases">
        <title>Chromosome-level genome assembly of the water stick insect Ranatra chinensis (Heteroptera: Nepidae).</title>
        <authorList>
            <person name="Liu X."/>
        </authorList>
    </citation>
    <scope>NUCLEOTIDE SEQUENCE [LARGE SCALE GENOMIC DNA]</scope>
    <source>
        <strain evidence="7">Cailab_2021Rc</strain>
        <tissue evidence="7">Muscle</tissue>
    </source>
</reference>
<dbReference type="SUPFAM" id="SSF56672">
    <property type="entry name" value="DNA/RNA polymerases"/>
    <property type="match status" value="1"/>
</dbReference>
<keyword evidence="4" id="KW-0695">RNA-directed DNA polymerase</keyword>
<dbReference type="InterPro" id="IPR050951">
    <property type="entry name" value="Retrovirus_Pol_polyprotein"/>
</dbReference>
<keyword evidence="1" id="KW-0548">Nucleotidyltransferase</keyword>
<evidence type="ECO:0000313" key="7">
    <source>
        <dbReference type="EMBL" id="KAL1129718.1"/>
    </source>
</evidence>
<dbReference type="InterPro" id="IPR043128">
    <property type="entry name" value="Rev_trsase/Diguanyl_cyclase"/>
</dbReference>
<feature type="domain" description="Reverse transcriptase/retrotransposon-derived protein RNase H-like" evidence="6">
    <location>
        <begin position="349"/>
        <end position="444"/>
    </location>
</feature>
<keyword evidence="2" id="KW-0540">Nuclease</keyword>
<gene>
    <name evidence="7" type="ORF">AAG570_012662</name>
</gene>
<dbReference type="AlphaFoldDB" id="A0ABD0YWZ7"/>
<organism evidence="7 8">
    <name type="scientific">Ranatra chinensis</name>
    <dbReference type="NCBI Taxonomy" id="642074"/>
    <lineage>
        <taxon>Eukaryota</taxon>
        <taxon>Metazoa</taxon>
        <taxon>Ecdysozoa</taxon>
        <taxon>Arthropoda</taxon>
        <taxon>Hexapoda</taxon>
        <taxon>Insecta</taxon>
        <taxon>Pterygota</taxon>
        <taxon>Neoptera</taxon>
        <taxon>Paraneoptera</taxon>
        <taxon>Hemiptera</taxon>
        <taxon>Heteroptera</taxon>
        <taxon>Panheteroptera</taxon>
        <taxon>Nepomorpha</taxon>
        <taxon>Nepidae</taxon>
        <taxon>Ranatrinae</taxon>
        <taxon>Ranatra</taxon>
    </lineage>
</organism>
<dbReference type="Gene3D" id="3.30.70.270">
    <property type="match status" value="2"/>
</dbReference>
<proteinExistence type="predicted"/>
<comment type="caution">
    <text evidence="7">The sequence shown here is derived from an EMBL/GenBank/DDBJ whole genome shotgun (WGS) entry which is preliminary data.</text>
</comment>
<keyword evidence="3" id="KW-0255">Endonuclease</keyword>
<protein>
    <recommendedName>
        <fullName evidence="6">Reverse transcriptase/retrotransposon-derived protein RNase H-like domain-containing protein</fullName>
    </recommendedName>
</protein>
<evidence type="ECO:0000256" key="3">
    <source>
        <dbReference type="ARBA" id="ARBA00022759"/>
    </source>
</evidence>
<accession>A0ABD0YWZ7</accession>
<dbReference type="InterPro" id="IPR043502">
    <property type="entry name" value="DNA/RNA_pol_sf"/>
</dbReference>
<dbReference type="PANTHER" id="PTHR37984">
    <property type="entry name" value="PROTEIN CBG26694"/>
    <property type="match status" value="1"/>
</dbReference>
<dbReference type="GO" id="GO:0016787">
    <property type="term" value="F:hydrolase activity"/>
    <property type="evidence" value="ECO:0007669"/>
    <property type="project" value="UniProtKB-KW"/>
</dbReference>
<dbReference type="PANTHER" id="PTHR37984:SF5">
    <property type="entry name" value="PROTEIN NYNRIN-LIKE"/>
    <property type="match status" value="1"/>
</dbReference>